<evidence type="ECO:0000313" key="1">
    <source>
        <dbReference type="EMBL" id="KPP59707.1"/>
    </source>
</evidence>
<comment type="caution">
    <text evidence="1">The sequence shown here is derived from an EMBL/GenBank/DDBJ whole genome shotgun (WGS) entry which is preliminary data.</text>
</comment>
<dbReference type="EMBL" id="JARO02011714">
    <property type="protein sequence ID" value="KPP59707.1"/>
    <property type="molecule type" value="Genomic_DNA"/>
</dbReference>
<accession>A0A0P7WEQ3</accession>
<name>A0A0P7WEQ3_SCLFO</name>
<dbReference type="Proteomes" id="UP000034805">
    <property type="component" value="Unassembled WGS sequence"/>
</dbReference>
<proteinExistence type="predicted"/>
<evidence type="ECO:0000313" key="2">
    <source>
        <dbReference type="Proteomes" id="UP000034805"/>
    </source>
</evidence>
<protein>
    <submittedName>
        <fullName evidence="1">Uncharacterized protein</fullName>
    </submittedName>
</protein>
<reference evidence="1 2" key="1">
    <citation type="submission" date="2015-08" db="EMBL/GenBank/DDBJ databases">
        <title>The genome of the Asian arowana (Scleropages formosus).</title>
        <authorList>
            <person name="Tan M.H."/>
            <person name="Gan H.M."/>
            <person name="Croft L.J."/>
            <person name="Austin C.M."/>
        </authorList>
    </citation>
    <scope>NUCLEOTIDE SEQUENCE [LARGE SCALE GENOMIC DNA]</scope>
    <source>
        <strain evidence="1">Aro1</strain>
    </source>
</reference>
<sequence>MAQNNTTQEETIYISSSMQQIKEQVFVVQVLGPRFPLLSFMEILRELPVHQGHYTVIRCYTYLETVQLGHY</sequence>
<organism evidence="1 2">
    <name type="scientific">Scleropages formosus</name>
    <name type="common">Asian bonytongue</name>
    <name type="synonym">Osteoglossum formosum</name>
    <dbReference type="NCBI Taxonomy" id="113540"/>
    <lineage>
        <taxon>Eukaryota</taxon>
        <taxon>Metazoa</taxon>
        <taxon>Chordata</taxon>
        <taxon>Craniata</taxon>
        <taxon>Vertebrata</taxon>
        <taxon>Euteleostomi</taxon>
        <taxon>Actinopterygii</taxon>
        <taxon>Neopterygii</taxon>
        <taxon>Teleostei</taxon>
        <taxon>Osteoglossocephala</taxon>
        <taxon>Osteoglossomorpha</taxon>
        <taxon>Osteoglossiformes</taxon>
        <taxon>Osteoglossidae</taxon>
        <taxon>Scleropages</taxon>
    </lineage>
</organism>
<gene>
    <name evidence="1" type="ORF">Z043_122349</name>
</gene>
<dbReference type="AlphaFoldDB" id="A0A0P7WEQ3"/>